<dbReference type="RefSeq" id="WP_220201150.1">
    <property type="nucleotide sequence ID" value="NZ_BNJK01000001.1"/>
</dbReference>
<protein>
    <recommendedName>
        <fullName evidence="4">HTH cro/C1-type domain-containing protein</fullName>
    </recommendedName>
</protein>
<dbReference type="Pfam" id="PF01381">
    <property type="entry name" value="HTH_3"/>
    <property type="match status" value="1"/>
</dbReference>
<reference evidence="5" key="1">
    <citation type="submission" date="2020-10" db="EMBL/GenBank/DDBJ databases">
        <title>Taxonomic study of unclassified bacteria belonging to the class Ktedonobacteria.</title>
        <authorList>
            <person name="Yabe S."/>
            <person name="Wang C.M."/>
            <person name="Zheng Y."/>
            <person name="Sakai Y."/>
            <person name="Cavaletti L."/>
            <person name="Monciardini P."/>
            <person name="Donadio S."/>
        </authorList>
    </citation>
    <scope>NUCLEOTIDE SEQUENCE</scope>
    <source>
        <strain evidence="5">ID150040</strain>
    </source>
</reference>
<dbReference type="CDD" id="cd01983">
    <property type="entry name" value="SIMIBI"/>
    <property type="match status" value="1"/>
</dbReference>
<keyword evidence="6" id="KW-1185">Reference proteome</keyword>
<sequence>MGIRNYGERDYAFGQLMVTLRTTLGLTQAELAEFLHVSRRAVGDWEAGNSYPKTEHLKVFIGLCVKHRALPAGREVEEIRGLWKAAHQKVLLDERWLSTLFDQSDPPLASLAPQSVKGTRPLESPVTQPAARPHIDWGDALAVPTFYGCEQELTLLTQWIVQERCRVISLLGMGGIGKSTLSVNLMHQVAEHFEIVLFRSLRDAPSCDVLLDDCLQVLSPELLNTVPASLERRISLLIERFRKGRVLLVLDNLESLLEEGNIKGRFRPGFEGYGMLLRRVAETMHQSCLLLTSREKPGELRALEGKYAPMRSLRLSGLDVAACEQLFAEKDVIGSPQDWAYLTEVYAGNPLALKIVAETIADLFGGEIDQFLSGDTVIFGGISDLLSEQFARLSAMEQTILRWLAIVREPMTIDELQAMLLAPPPRVQILEAIDSLRRRSLIERGQRLASFTLQAVVLESITTVLITEVTNEIRQRKLHRFIEHGLEQAHAQEYVRQAQQRLIVAPILAQLYSLYHGRGEIEEQLLFLLHQLREQAEHAQGYGPANLIALLRQHRGHLEGIDLSRLVIRGAYLQGVEMRGASLAGATLRDTVFTEAFDVAWAVAISSNGKYWAAGSGQGEVRVWREGGQILHLVWQAHTDNTYALAFSPSGRTLATGSWDGTVKLWDLEDGALLWTGWHTDMIRSVAFSPDGQTLASAGDDAVIQLWKVTSGTNVQTLPHPDPIFSMVWSPDGSMLASSSFDGSIRLWQLQETQLATCAKILIGHTNWVFALAFAPDGTQLASGSWDGTVKLWEVASGRERQTLTGHTERLYAVAWSPDGRTLASAGFGNTIWLWDVERSSYRVALHGHAAVVYSLAFTPDSSSLLSGSEDGTLRVWDVESGQCVHIIQGYMVSFYDVAWSLDNTRLASGGSDMLVTIWDVAGGMQPQVLRGHSWTVFGVVWSPDGRLLASSGRDNAIRLWDPTTGVCLHTLRDPDYVDTIFYGMAWSPDGQMVASGSYMRGVQVWNVETHTRCWVGRTHPTRIRCVAWSPDGTRLASCGDDGSVCLWDSFDGALLARLPGHSGRVRNIAWNPDSSRLASGGGGRGEGEIFVWNAQSGERTQTLKGHPDSVFAVAWNKRGDLLISGGSDGRIRWWEVQSGECLRVCEGHQGAVQSLKISPDGRLLASSGDDSAIRLWDLESAEPQGTLRRDRPYERLNITGTRGLTEAQKITLRTLGAIEEKAAEFLHDS</sequence>
<dbReference type="Gene3D" id="3.40.50.300">
    <property type="entry name" value="P-loop containing nucleotide triphosphate hydrolases"/>
    <property type="match status" value="1"/>
</dbReference>
<dbReference type="EMBL" id="BNJK01000001">
    <property type="protein sequence ID" value="GHO90156.1"/>
    <property type="molecule type" value="Genomic_DNA"/>
</dbReference>
<feature type="repeat" description="WD" evidence="3">
    <location>
        <begin position="1104"/>
        <end position="1145"/>
    </location>
</feature>
<feature type="repeat" description="WD" evidence="3">
    <location>
        <begin position="676"/>
        <end position="717"/>
    </location>
</feature>
<dbReference type="InterPro" id="IPR001680">
    <property type="entry name" value="WD40_rpt"/>
</dbReference>
<dbReference type="PROSITE" id="PS50943">
    <property type="entry name" value="HTH_CROC1"/>
    <property type="match status" value="1"/>
</dbReference>
<dbReference type="PROSITE" id="PS50294">
    <property type="entry name" value="WD_REPEATS_REGION"/>
    <property type="match status" value="11"/>
</dbReference>
<dbReference type="SUPFAM" id="SSF50978">
    <property type="entry name" value="WD40 repeat-like"/>
    <property type="match status" value="3"/>
</dbReference>
<dbReference type="Proteomes" id="UP000597444">
    <property type="component" value="Unassembled WGS sequence"/>
</dbReference>
<dbReference type="SUPFAM" id="SSF52540">
    <property type="entry name" value="P-loop containing nucleoside triphosphate hydrolases"/>
    <property type="match status" value="1"/>
</dbReference>
<dbReference type="InterPro" id="IPR002182">
    <property type="entry name" value="NB-ARC"/>
</dbReference>
<dbReference type="AlphaFoldDB" id="A0A8J3IIB3"/>
<dbReference type="SUPFAM" id="SSF141571">
    <property type="entry name" value="Pentapeptide repeat-like"/>
    <property type="match status" value="1"/>
</dbReference>
<dbReference type="InterPro" id="IPR001387">
    <property type="entry name" value="Cro/C1-type_HTH"/>
</dbReference>
<proteinExistence type="predicted"/>
<dbReference type="PRINTS" id="PR00364">
    <property type="entry name" value="DISEASERSIST"/>
</dbReference>
<dbReference type="Pfam" id="PF00400">
    <property type="entry name" value="WD40"/>
    <property type="match status" value="14"/>
</dbReference>
<feature type="repeat" description="WD" evidence="3">
    <location>
        <begin position="635"/>
        <end position="676"/>
    </location>
</feature>
<comment type="caution">
    <text evidence="5">The sequence shown here is derived from an EMBL/GenBank/DDBJ whole genome shotgun (WGS) entry which is preliminary data.</text>
</comment>
<dbReference type="CDD" id="cd00200">
    <property type="entry name" value="WD40"/>
    <property type="match status" value="2"/>
</dbReference>
<dbReference type="Gene3D" id="2.130.10.10">
    <property type="entry name" value="YVTN repeat-like/Quinoprotein amine dehydrogenase"/>
    <property type="match status" value="7"/>
</dbReference>
<feature type="domain" description="HTH cro/C1-type" evidence="4">
    <location>
        <begin position="17"/>
        <end position="58"/>
    </location>
</feature>
<dbReference type="SUPFAM" id="SSF47413">
    <property type="entry name" value="lambda repressor-like DNA-binding domains"/>
    <property type="match status" value="1"/>
</dbReference>
<feature type="repeat" description="WD" evidence="3">
    <location>
        <begin position="888"/>
        <end position="929"/>
    </location>
</feature>
<feature type="repeat" description="WD" evidence="3">
    <location>
        <begin position="762"/>
        <end position="803"/>
    </location>
</feature>
<evidence type="ECO:0000256" key="2">
    <source>
        <dbReference type="ARBA" id="ARBA00022737"/>
    </source>
</evidence>
<dbReference type="GO" id="GO:0003677">
    <property type="term" value="F:DNA binding"/>
    <property type="evidence" value="ECO:0007669"/>
    <property type="project" value="InterPro"/>
</dbReference>
<dbReference type="SMART" id="SM00530">
    <property type="entry name" value="HTH_XRE"/>
    <property type="match status" value="1"/>
</dbReference>
<evidence type="ECO:0000259" key="4">
    <source>
        <dbReference type="PROSITE" id="PS50943"/>
    </source>
</evidence>
<feature type="repeat" description="WD" evidence="3">
    <location>
        <begin position="717"/>
        <end position="758"/>
    </location>
</feature>
<feature type="repeat" description="WD" evidence="3">
    <location>
        <begin position="985"/>
        <end position="1010"/>
    </location>
</feature>
<dbReference type="InterPro" id="IPR015943">
    <property type="entry name" value="WD40/YVTN_repeat-like_dom_sf"/>
</dbReference>
<evidence type="ECO:0000313" key="6">
    <source>
        <dbReference type="Proteomes" id="UP000597444"/>
    </source>
</evidence>
<dbReference type="InterPro" id="IPR020472">
    <property type="entry name" value="WD40_PAC1"/>
</dbReference>
<evidence type="ECO:0000256" key="1">
    <source>
        <dbReference type="ARBA" id="ARBA00022574"/>
    </source>
</evidence>
<accession>A0A8J3IIB3</accession>
<dbReference type="GO" id="GO:0043531">
    <property type="term" value="F:ADP binding"/>
    <property type="evidence" value="ECO:0007669"/>
    <property type="project" value="InterPro"/>
</dbReference>
<dbReference type="PROSITE" id="PS00678">
    <property type="entry name" value="WD_REPEATS_1"/>
    <property type="match status" value="5"/>
</dbReference>
<dbReference type="InterPro" id="IPR050349">
    <property type="entry name" value="WD_LIS1/nudF_dynein_reg"/>
</dbReference>
<dbReference type="InterPro" id="IPR010982">
    <property type="entry name" value="Lambda_DNA-bd_dom_sf"/>
</dbReference>
<dbReference type="CDD" id="cd00093">
    <property type="entry name" value="HTH_XRE"/>
    <property type="match status" value="1"/>
</dbReference>
<organism evidence="5 6">
    <name type="scientific">Reticulibacter mediterranei</name>
    <dbReference type="NCBI Taxonomy" id="2778369"/>
    <lineage>
        <taxon>Bacteria</taxon>
        <taxon>Bacillati</taxon>
        <taxon>Chloroflexota</taxon>
        <taxon>Ktedonobacteria</taxon>
        <taxon>Ktedonobacterales</taxon>
        <taxon>Reticulibacteraceae</taxon>
        <taxon>Reticulibacter</taxon>
    </lineage>
</organism>
<keyword evidence="2" id="KW-0677">Repeat</keyword>
<dbReference type="PRINTS" id="PR00320">
    <property type="entry name" value="GPROTEINBRPT"/>
</dbReference>
<evidence type="ECO:0000313" key="5">
    <source>
        <dbReference type="EMBL" id="GHO90156.1"/>
    </source>
</evidence>
<gene>
    <name evidence="5" type="ORF">KSF_002040</name>
</gene>
<dbReference type="InterPro" id="IPR027417">
    <property type="entry name" value="P-loop_NTPase"/>
</dbReference>
<dbReference type="InterPro" id="IPR019775">
    <property type="entry name" value="WD40_repeat_CS"/>
</dbReference>
<dbReference type="InterPro" id="IPR036322">
    <property type="entry name" value="WD40_repeat_dom_sf"/>
</dbReference>
<dbReference type="SMART" id="SM00320">
    <property type="entry name" value="WD40"/>
    <property type="match status" value="14"/>
</dbReference>
<dbReference type="Gene3D" id="1.10.260.40">
    <property type="entry name" value="lambda repressor-like DNA-binding domains"/>
    <property type="match status" value="1"/>
</dbReference>
<feature type="repeat" description="WD" evidence="3">
    <location>
        <begin position="930"/>
        <end position="971"/>
    </location>
</feature>
<feature type="repeat" description="WD" evidence="3">
    <location>
        <begin position="804"/>
        <end position="845"/>
    </location>
</feature>
<name>A0A8J3IIB3_9CHLR</name>
<dbReference type="PROSITE" id="PS50082">
    <property type="entry name" value="WD_REPEATS_2"/>
    <property type="match status" value="13"/>
</dbReference>
<feature type="repeat" description="WD" evidence="3">
    <location>
        <begin position="1017"/>
        <end position="1049"/>
    </location>
</feature>
<feature type="repeat" description="WD" evidence="3">
    <location>
        <begin position="1146"/>
        <end position="1187"/>
    </location>
</feature>
<evidence type="ECO:0000256" key="3">
    <source>
        <dbReference type="PROSITE-ProRule" id="PRU00221"/>
    </source>
</evidence>
<dbReference type="Pfam" id="PF00931">
    <property type="entry name" value="NB-ARC"/>
    <property type="match status" value="1"/>
</dbReference>
<feature type="repeat" description="WD" evidence="3">
    <location>
        <begin position="1059"/>
        <end position="1103"/>
    </location>
</feature>
<feature type="repeat" description="WD" evidence="3">
    <location>
        <begin position="846"/>
        <end position="887"/>
    </location>
</feature>
<dbReference type="PANTHER" id="PTHR44129">
    <property type="entry name" value="WD REPEAT-CONTAINING PROTEIN POP1"/>
    <property type="match status" value="1"/>
</dbReference>
<keyword evidence="1 3" id="KW-0853">WD repeat</keyword>